<evidence type="ECO:0000313" key="3">
    <source>
        <dbReference type="EMBL" id="KAL3762318.1"/>
    </source>
</evidence>
<protein>
    <submittedName>
        <fullName evidence="3">Uncharacterized protein</fullName>
    </submittedName>
</protein>
<feature type="chain" id="PRO_5044778931" evidence="2">
    <location>
        <begin position="25"/>
        <end position="1205"/>
    </location>
</feature>
<organism evidence="3 4">
    <name type="scientific">Stephanodiscus triporus</name>
    <dbReference type="NCBI Taxonomy" id="2934178"/>
    <lineage>
        <taxon>Eukaryota</taxon>
        <taxon>Sar</taxon>
        <taxon>Stramenopiles</taxon>
        <taxon>Ochrophyta</taxon>
        <taxon>Bacillariophyta</taxon>
        <taxon>Coscinodiscophyceae</taxon>
        <taxon>Thalassiosirophycidae</taxon>
        <taxon>Stephanodiscales</taxon>
        <taxon>Stephanodiscaceae</taxon>
        <taxon>Stephanodiscus</taxon>
    </lineage>
</organism>
<evidence type="ECO:0000256" key="1">
    <source>
        <dbReference type="SAM" id="MobiDB-lite"/>
    </source>
</evidence>
<accession>A0ABD3MEG7</accession>
<dbReference type="PANTHER" id="PTHR34935">
    <property type="entry name" value="PROTEIN TIC110, CHLOROPLASTIC"/>
    <property type="match status" value="1"/>
</dbReference>
<dbReference type="PANTHER" id="PTHR34935:SF3">
    <property type="entry name" value="PROTEIN TIC110, CHLOROPLASTIC"/>
    <property type="match status" value="1"/>
</dbReference>
<feature type="compositionally biased region" description="Low complexity" evidence="1">
    <location>
        <begin position="68"/>
        <end position="86"/>
    </location>
</feature>
<reference evidence="3 4" key="1">
    <citation type="submission" date="2024-10" db="EMBL/GenBank/DDBJ databases">
        <title>Updated reference genomes for cyclostephanoid diatoms.</title>
        <authorList>
            <person name="Roberts W.R."/>
            <person name="Alverson A.J."/>
        </authorList>
    </citation>
    <scope>NUCLEOTIDE SEQUENCE [LARGE SCALE GENOMIC DNA]</scope>
    <source>
        <strain evidence="3 4">AJA276-08</strain>
    </source>
</reference>
<sequence>MRFHPAACALVLSSLSAAATPASAFAFAPSSAAVVRPSRAASTSAAGVDDGASFSRARRPAFGLLPNTSTSSSMPTTTTTTTTSLSLASGGGPEALRDYVATLSNSSESRLAPTGIVRNPKLAKLAGVAALPLSYVVGAAMTPSRRLAVRAVGGVIAAVTAGGVGKSAVEEDVRRSCPAAIAGRLLDLGVDGPNVADGIAMLREDHGVDAEDFADMKTSVYAAYLAGMAKNPMAKTSELKELKSLRDALDLDNMQVGRAHADAATSFYRDVTRFTSIDELDDVGHPDRVSLDKLLFLTERAFRMGGETDEAFTFEFSRVSRALGGLSISDGLERAKGVSRPFYERALSSARAKLGSGAVDSDMLARARATLGIDDVEAREMHIEAFAREVRTRLGLPEEEEVEEDGDVSENQNKRVDTAAEVQKKLDAMKAAEESRVLEDTSHVKFADGAYEALGALQGVLGLSDEDADYEISAATVDYWRQTALSTLEDAIAKTKTPARAWEVIQNRQRELYLKDSSMKEMMTSMIMQALGRPLEKVNGFARVNNAAATYSGLVDAIAAKETCKDVLKSAGWVEFEDFERACFDPYDRTSACGFLTNQDRHNMYQMFFVRSVKADAEGSGTKTISEESNRLLKELRGMLGLSEEEGVAQIRSYFGPELQSVLTMATEEILRGNATDALLKNLKERVDKTIDDFKLDDEMVQSYAGPLYGRAVDQIGSNAPGGIPSREEVETLASLRSLLGIAVEDTYEVHGITFGAAYKRAIKEALGTTGVIREEFRKPLEELRSRLGMSDEAAEEIYMEAIGERMQPMVEYISNEMERLVLTSDQLAQKRGQDFGEDYFKDGQKASGKLGLGTEGNIMSDIMNLIDFYVENGIVQKKVIGTKKVEKRILPTDGEMSGEEKAVFEDEPVYESTYPITAIGLGCIDEKVAELCYRQFVVSSFTDRSPNASRYEASKSAFGGILGLTTVKMDEIGSNIGSMVYDNYITQSMSTKGALDQQDMMFLANIQAKLGISAEQGEKMLLDTQKKIISEEASALFDYGSATPEQVKEFREKCNSMGLDLEADVGLTKSRLVSMFSMEITPGIDSGEITIESADLLAEIQESLGLSEEEGEEVIAGLIQERAKGILADIIGCMLRGMDIVAVESMEKLVQYAAFVDGDLGLEVDESNANRAFNLFESKDWMGVDEETMRRQKSLLRNSFGMSS</sequence>
<feature type="signal peptide" evidence="2">
    <location>
        <begin position="1"/>
        <end position="24"/>
    </location>
</feature>
<keyword evidence="2" id="KW-0732">Signal</keyword>
<comment type="caution">
    <text evidence="3">The sequence shown here is derived from an EMBL/GenBank/DDBJ whole genome shotgun (WGS) entry which is preliminary data.</text>
</comment>
<keyword evidence="4" id="KW-1185">Reference proteome</keyword>
<dbReference type="EMBL" id="JALLAZ020001831">
    <property type="protein sequence ID" value="KAL3762318.1"/>
    <property type="molecule type" value="Genomic_DNA"/>
</dbReference>
<name>A0ABD3MEG7_9STRA</name>
<feature type="region of interest" description="Disordered" evidence="1">
    <location>
        <begin position="62"/>
        <end position="91"/>
    </location>
</feature>
<dbReference type="InterPro" id="IPR031610">
    <property type="entry name" value="TIC110"/>
</dbReference>
<gene>
    <name evidence="3" type="ORF">ACHAW5_006318</name>
</gene>
<dbReference type="AlphaFoldDB" id="A0ABD3MEG7"/>
<dbReference type="Proteomes" id="UP001530315">
    <property type="component" value="Unassembled WGS sequence"/>
</dbReference>
<evidence type="ECO:0000313" key="4">
    <source>
        <dbReference type="Proteomes" id="UP001530315"/>
    </source>
</evidence>
<proteinExistence type="predicted"/>
<evidence type="ECO:0000256" key="2">
    <source>
        <dbReference type="SAM" id="SignalP"/>
    </source>
</evidence>